<reference evidence="1" key="1">
    <citation type="submission" date="2020-08" db="EMBL/GenBank/DDBJ databases">
        <title>Multicomponent nature underlies the extraordinary mechanical properties of spider dragline silk.</title>
        <authorList>
            <person name="Kono N."/>
            <person name="Nakamura H."/>
            <person name="Mori M."/>
            <person name="Yoshida Y."/>
            <person name="Ohtoshi R."/>
            <person name="Malay A.D."/>
            <person name="Moran D.A.P."/>
            <person name="Tomita M."/>
            <person name="Numata K."/>
            <person name="Arakawa K."/>
        </authorList>
    </citation>
    <scope>NUCLEOTIDE SEQUENCE</scope>
</reference>
<dbReference type="Proteomes" id="UP000887013">
    <property type="component" value="Unassembled WGS sequence"/>
</dbReference>
<gene>
    <name evidence="1" type="ORF">NPIL_485731</name>
</gene>
<accession>A0A8X6Q1W5</accession>
<proteinExistence type="predicted"/>
<dbReference type="AlphaFoldDB" id="A0A8X6Q1W5"/>
<name>A0A8X6Q1W5_NEPPI</name>
<sequence length="99" mass="11042">METIYYRFPLKAWLHSCTDDSELEMNGVADAGIYCEHFTQCPTLGTAKSAFDGEAEEIKEALTHLNARSLLSDQAAIFSRGDTQFWQLPTTLKPLALCP</sequence>
<protein>
    <submittedName>
        <fullName evidence="1">Uncharacterized protein</fullName>
    </submittedName>
</protein>
<keyword evidence="2" id="KW-1185">Reference proteome</keyword>
<evidence type="ECO:0000313" key="2">
    <source>
        <dbReference type="Proteomes" id="UP000887013"/>
    </source>
</evidence>
<dbReference type="EMBL" id="BMAW01025382">
    <property type="protein sequence ID" value="GFT92269.1"/>
    <property type="molecule type" value="Genomic_DNA"/>
</dbReference>
<comment type="caution">
    <text evidence="1">The sequence shown here is derived from an EMBL/GenBank/DDBJ whole genome shotgun (WGS) entry which is preliminary data.</text>
</comment>
<organism evidence="1 2">
    <name type="scientific">Nephila pilipes</name>
    <name type="common">Giant wood spider</name>
    <name type="synonym">Nephila maculata</name>
    <dbReference type="NCBI Taxonomy" id="299642"/>
    <lineage>
        <taxon>Eukaryota</taxon>
        <taxon>Metazoa</taxon>
        <taxon>Ecdysozoa</taxon>
        <taxon>Arthropoda</taxon>
        <taxon>Chelicerata</taxon>
        <taxon>Arachnida</taxon>
        <taxon>Araneae</taxon>
        <taxon>Araneomorphae</taxon>
        <taxon>Entelegynae</taxon>
        <taxon>Araneoidea</taxon>
        <taxon>Nephilidae</taxon>
        <taxon>Nephila</taxon>
    </lineage>
</organism>
<dbReference type="OrthoDB" id="10490547at2759"/>
<evidence type="ECO:0000313" key="1">
    <source>
        <dbReference type="EMBL" id="GFT92269.1"/>
    </source>
</evidence>